<protein>
    <submittedName>
        <fullName evidence="3">Chalcone-flavanone isomerase</fullName>
    </submittedName>
</protein>
<dbReference type="AlphaFoldDB" id="A0A518EPG1"/>
<keyword evidence="1" id="KW-0732">Signal</keyword>
<organism evidence="3 4">
    <name type="scientific">Saltatorellus ferox</name>
    <dbReference type="NCBI Taxonomy" id="2528018"/>
    <lineage>
        <taxon>Bacteria</taxon>
        <taxon>Pseudomonadati</taxon>
        <taxon>Planctomycetota</taxon>
        <taxon>Planctomycetia</taxon>
        <taxon>Planctomycetia incertae sedis</taxon>
        <taxon>Saltatorellus</taxon>
    </lineage>
</organism>
<proteinExistence type="predicted"/>
<sequence precursor="true">MSLIYTAPCLLVLAFTAPALPVTSVVAPVSVAQSVQTAKESESGHRYPVTTPSTLKAEDAKKEGVKPLTLDLLGMGIREKTIFNVNVYSYALYVDDETVQSELKKWKGMSASKVGSDGALFAKLLSQTGTKELRLRFCRNVDAEDVVSAFEDSLKPRILEMKKAEKGTEAEKLANLTTFRKFFSLDKLKDGNELRFTWHPDGTLSTVVNGERKPDVMAPALAMAMFDVYLGAKPISKSSKKKLVKRLPEIIE</sequence>
<dbReference type="Pfam" id="PF16035">
    <property type="entry name" value="Chalcone_2"/>
    <property type="match status" value="1"/>
</dbReference>
<dbReference type="Gene3D" id="3.50.70.10">
    <property type="match status" value="1"/>
</dbReference>
<dbReference type="InterPro" id="IPR036298">
    <property type="entry name" value="Chalcone_isomerase_sf"/>
</dbReference>
<dbReference type="EMBL" id="CP036434">
    <property type="protein sequence ID" value="QDV05974.1"/>
    <property type="molecule type" value="Genomic_DNA"/>
</dbReference>
<evidence type="ECO:0000256" key="1">
    <source>
        <dbReference type="SAM" id="SignalP"/>
    </source>
</evidence>
<dbReference type="GO" id="GO:0016872">
    <property type="term" value="F:intramolecular lyase activity"/>
    <property type="evidence" value="ECO:0007669"/>
    <property type="project" value="InterPro"/>
</dbReference>
<feature type="domain" description="Chalcone isomerase" evidence="2">
    <location>
        <begin position="70"/>
        <end position="243"/>
    </location>
</feature>
<feature type="chain" id="PRO_5022019570" evidence="1">
    <location>
        <begin position="20"/>
        <end position="252"/>
    </location>
</feature>
<dbReference type="Proteomes" id="UP000320390">
    <property type="component" value="Chromosome"/>
</dbReference>
<accession>A0A518EPG1</accession>
<feature type="signal peptide" evidence="1">
    <location>
        <begin position="1"/>
        <end position="19"/>
    </location>
</feature>
<evidence type="ECO:0000313" key="4">
    <source>
        <dbReference type="Proteomes" id="UP000320390"/>
    </source>
</evidence>
<dbReference type="InterPro" id="IPR016088">
    <property type="entry name" value="Chalcone_isomerase_3-sand"/>
</dbReference>
<dbReference type="InterPro" id="IPR016087">
    <property type="entry name" value="Chalcone_isomerase"/>
</dbReference>
<evidence type="ECO:0000259" key="2">
    <source>
        <dbReference type="Pfam" id="PF16035"/>
    </source>
</evidence>
<dbReference type="SUPFAM" id="SSF54626">
    <property type="entry name" value="Chalcone isomerase"/>
    <property type="match status" value="1"/>
</dbReference>
<name>A0A518EPG1_9BACT</name>
<evidence type="ECO:0000313" key="3">
    <source>
        <dbReference type="EMBL" id="QDV05974.1"/>
    </source>
</evidence>
<keyword evidence="4" id="KW-1185">Reference proteome</keyword>
<dbReference type="PANTHER" id="PTHR47698:SF2">
    <property type="entry name" value="FATTY-ACID-BINDING PROTEIN 3, CHLOROPLASTIC"/>
    <property type="match status" value="1"/>
</dbReference>
<gene>
    <name evidence="3" type="ORF">Poly30_14770</name>
</gene>
<keyword evidence="3" id="KW-0413">Isomerase</keyword>
<reference evidence="3 4" key="1">
    <citation type="submission" date="2019-02" db="EMBL/GenBank/DDBJ databases">
        <title>Deep-cultivation of Planctomycetes and their phenomic and genomic characterization uncovers novel biology.</title>
        <authorList>
            <person name="Wiegand S."/>
            <person name="Jogler M."/>
            <person name="Boedeker C."/>
            <person name="Pinto D."/>
            <person name="Vollmers J."/>
            <person name="Rivas-Marin E."/>
            <person name="Kohn T."/>
            <person name="Peeters S.H."/>
            <person name="Heuer A."/>
            <person name="Rast P."/>
            <person name="Oberbeckmann S."/>
            <person name="Bunk B."/>
            <person name="Jeske O."/>
            <person name="Meyerdierks A."/>
            <person name="Storesund J.E."/>
            <person name="Kallscheuer N."/>
            <person name="Luecker S."/>
            <person name="Lage O.M."/>
            <person name="Pohl T."/>
            <person name="Merkel B.J."/>
            <person name="Hornburger P."/>
            <person name="Mueller R.-W."/>
            <person name="Bruemmer F."/>
            <person name="Labrenz M."/>
            <person name="Spormann A.M."/>
            <person name="Op den Camp H."/>
            <person name="Overmann J."/>
            <person name="Amann R."/>
            <person name="Jetten M.S.M."/>
            <person name="Mascher T."/>
            <person name="Medema M.H."/>
            <person name="Devos D.P."/>
            <person name="Kaster A.-K."/>
            <person name="Ovreas L."/>
            <person name="Rohde M."/>
            <person name="Galperin M.Y."/>
            <person name="Jogler C."/>
        </authorList>
    </citation>
    <scope>NUCLEOTIDE SEQUENCE [LARGE SCALE GENOMIC DNA]</scope>
    <source>
        <strain evidence="3 4">Poly30</strain>
    </source>
</reference>
<dbReference type="InterPro" id="IPR016089">
    <property type="entry name" value="Chalcone_isomerase_bundle_sf"/>
</dbReference>
<dbReference type="PANTHER" id="PTHR47698">
    <property type="entry name" value="FATTY-ACID-BINDING PROTEIN 3, CHLOROPLASTIC"/>
    <property type="match status" value="1"/>
</dbReference>
<dbReference type="RefSeq" id="WP_145195740.1">
    <property type="nucleotide sequence ID" value="NZ_CP036434.1"/>
</dbReference>
<dbReference type="OrthoDB" id="9795336at2"/>
<dbReference type="Gene3D" id="1.10.890.20">
    <property type="match status" value="1"/>
</dbReference>